<comment type="similarity">
    <text evidence="4">Belongs to the methyl-accepting chemotaxis (MCP) protein family.</text>
</comment>
<dbReference type="PANTHER" id="PTHR32089">
    <property type="entry name" value="METHYL-ACCEPTING CHEMOTAXIS PROTEIN MCPB"/>
    <property type="match status" value="1"/>
</dbReference>
<keyword evidence="3 5" id="KW-0807">Transducer</keyword>
<dbReference type="Gene3D" id="1.10.287.950">
    <property type="entry name" value="Methyl-accepting chemotaxis protein"/>
    <property type="match status" value="1"/>
</dbReference>
<evidence type="ECO:0000256" key="3">
    <source>
        <dbReference type="ARBA" id="ARBA00023224"/>
    </source>
</evidence>
<evidence type="ECO:0000256" key="5">
    <source>
        <dbReference type="PROSITE-ProRule" id="PRU00284"/>
    </source>
</evidence>
<dbReference type="EMBL" id="PVZG01000004">
    <property type="protein sequence ID" value="PRY30561.1"/>
    <property type="molecule type" value="Genomic_DNA"/>
</dbReference>
<keyword evidence="2 6" id="KW-1133">Transmembrane helix</keyword>
<accession>A0A2T0SB04</accession>
<dbReference type="SUPFAM" id="SSF58104">
    <property type="entry name" value="Methyl-accepting chemotaxis protein (MCP) signaling domain"/>
    <property type="match status" value="1"/>
</dbReference>
<name>A0A2T0SB04_9ACTN</name>
<dbReference type="PROSITE" id="PS50111">
    <property type="entry name" value="CHEMOTAXIS_TRANSDUC_2"/>
    <property type="match status" value="1"/>
</dbReference>
<evidence type="ECO:0000256" key="6">
    <source>
        <dbReference type="SAM" id="Phobius"/>
    </source>
</evidence>
<dbReference type="SMART" id="SM00283">
    <property type="entry name" value="MA"/>
    <property type="match status" value="1"/>
</dbReference>
<proteinExistence type="inferred from homology"/>
<evidence type="ECO:0000259" key="8">
    <source>
        <dbReference type="PROSITE" id="PS50885"/>
    </source>
</evidence>
<dbReference type="InterPro" id="IPR003660">
    <property type="entry name" value="HAMP_dom"/>
</dbReference>
<feature type="domain" description="HAMP" evidence="8">
    <location>
        <begin position="222"/>
        <end position="274"/>
    </location>
</feature>
<feature type="transmembrane region" description="Helical" evidence="6">
    <location>
        <begin position="201"/>
        <end position="220"/>
    </location>
</feature>
<sequence length="537" mass="55749">MTRLLRGTRLSVRLLASFGLLGALLVAVTAIGVAGQRRQQQAAADAAAIQVLSRQSMQLKFLNSDMNSWVIAYFTNVQYTSPAKAVGPGSNRDDAVKAKTAAAQVLSQVRTQYLSTAERQTFDQLKQQFAAVSQAEEQIGTFLKQDNDAGVKSAMNLLNTTYIEGVQKVTELTTKLTDSTTERSTVAVKDANEAGTRGQRLMMAGCGLALLLAVALALLLTRSVTVPARRVVAALRRLADRDLTAVLDVDGRDELTEMSRAFNGAVGGVRDALSHVSGRTEGLTAAARSLSELSVRMGGNAEGTSQQARLVSSAADEVSANVAGIAAAAEQVDASIGEIARSSEAAVGIADRGVRTASSTSDAVGRLAEASEEIGEIVSTITSIAKQTNLLALNATIEAARAGESGRGFAVVAGEVKNLAAETAQATEDITAKILAIQQTTQDANAAISEIADVVGQISTFQASIATSVEEQAATTAEIGRTVTEVAGGSRRIAENISGVASTAHSTHEGANDTQQAARGLASMADELGELVATFRI</sequence>
<dbReference type="AlphaFoldDB" id="A0A2T0SB04"/>
<dbReference type="GO" id="GO:0016020">
    <property type="term" value="C:membrane"/>
    <property type="evidence" value="ECO:0007669"/>
    <property type="project" value="InterPro"/>
</dbReference>
<evidence type="ECO:0000256" key="2">
    <source>
        <dbReference type="ARBA" id="ARBA00022989"/>
    </source>
</evidence>
<keyword evidence="10" id="KW-1185">Reference proteome</keyword>
<reference evidence="9 10" key="1">
    <citation type="submission" date="2018-03" db="EMBL/GenBank/DDBJ databases">
        <title>Genomic Encyclopedia of Archaeal and Bacterial Type Strains, Phase II (KMG-II): from individual species to whole genera.</title>
        <authorList>
            <person name="Goeker M."/>
        </authorList>
    </citation>
    <scope>NUCLEOTIDE SEQUENCE [LARGE SCALE GENOMIC DNA]</scope>
    <source>
        <strain evidence="9 10">DSM 45348</strain>
    </source>
</reference>
<evidence type="ECO:0000256" key="4">
    <source>
        <dbReference type="ARBA" id="ARBA00029447"/>
    </source>
</evidence>
<dbReference type="Pfam" id="PF00015">
    <property type="entry name" value="MCPsignal"/>
    <property type="match status" value="1"/>
</dbReference>
<dbReference type="SMART" id="SM00304">
    <property type="entry name" value="HAMP"/>
    <property type="match status" value="2"/>
</dbReference>
<protein>
    <submittedName>
        <fullName evidence="9">Methyl-accepting chemotaxis protein</fullName>
    </submittedName>
</protein>
<dbReference type="CDD" id="cd06225">
    <property type="entry name" value="HAMP"/>
    <property type="match status" value="1"/>
</dbReference>
<keyword evidence="1 6" id="KW-0812">Transmembrane</keyword>
<dbReference type="PANTHER" id="PTHR32089:SF112">
    <property type="entry name" value="LYSOZYME-LIKE PROTEIN-RELATED"/>
    <property type="match status" value="1"/>
</dbReference>
<dbReference type="OrthoDB" id="1115140at2"/>
<dbReference type="RefSeq" id="WP_158277740.1">
    <property type="nucleotide sequence ID" value="NZ_PVZG01000004.1"/>
</dbReference>
<feature type="domain" description="Methyl-accepting transducer" evidence="7">
    <location>
        <begin position="286"/>
        <end position="525"/>
    </location>
</feature>
<evidence type="ECO:0000256" key="1">
    <source>
        <dbReference type="ARBA" id="ARBA00022692"/>
    </source>
</evidence>
<dbReference type="GO" id="GO:0007165">
    <property type="term" value="P:signal transduction"/>
    <property type="evidence" value="ECO:0007669"/>
    <property type="project" value="UniProtKB-KW"/>
</dbReference>
<evidence type="ECO:0000259" key="7">
    <source>
        <dbReference type="PROSITE" id="PS50111"/>
    </source>
</evidence>
<organism evidence="9 10">
    <name type="scientific">Pseudosporangium ferrugineum</name>
    <dbReference type="NCBI Taxonomy" id="439699"/>
    <lineage>
        <taxon>Bacteria</taxon>
        <taxon>Bacillati</taxon>
        <taxon>Actinomycetota</taxon>
        <taxon>Actinomycetes</taxon>
        <taxon>Micromonosporales</taxon>
        <taxon>Micromonosporaceae</taxon>
        <taxon>Pseudosporangium</taxon>
    </lineage>
</organism>
<dbReference type="Pfam" id="PF00672">
    <property type="entry name" value="HAMP"/>
    <property type="match status" value="1"/>
</dbReference>
<dbReference type="InterPro" id="IPR004089">
    <property type="entry name" value="MCPsignal_dom"/>
</dbReference>
<evidence type="ECO:0000313" key="9">
    <source>
        <dbReference type="EMBL" id="PRY30561.1"/>
    </source>
</evidence>
<evidence type="ECO:0000313" key="10">
    <source>
        <dbReference type="Proteomes" id="UP000239209"/>
    </source>
</evidence>
<gene>
    <name evidence="9" type="ORF">CLV70_104113</name>
</gene>
<dbReference type="PROSITE" id="PS50885">
    <property type="entry name" value="HAMP"/>
    <property type="match status" value="1"/>
</dbReference>
<comment type="caution">
    <text evidence="9">The sequence shown here is derived from an EMBL/GenBank/DDBJ whole genome shotgun (WGS) entry which is preliminary data.</text>
</comment>
<keyword evidence="6" id="KW-0472">Membrane</keyword>
<dbReference type="Proteomes" id="UP000239209">
    <property type="component" value="Unassembled WGS sequence"/>
</dbReference>